<reference evidence="2 3" key="1">
    <citation type="submission" date="2015-06" db="EMBL/GenBank/DDBJ databases">
        <authorList>
            <person name="Xie B.-B."/>
            <person name="Rong J.-C."/>
            <person name="Qin Q.-L."/>
            <person name="Zhang Y.-Z."/>
        </authorList>
    </citation>
    <scope>NUCLEOTIDE SEQUENCE [LARGE SCALE GENOMIC DNA]</scope>
    <source>
        <strain evidence="2 3">JCM 20779</strain>
    </source>
</reference>
<gene>
    <name evidence="2" type="ORF">PPIS_a0173</name>
</gene>
<dbReference type="EMBL" id="CP011924">
    <property type="protein sequence ID" value="ATD05529.1"/>
    <property type="molecule type" value="Genomic_DNA"/>
</dbReference>
<protein>
    <recommendedName>
        <fullName evidence="4">Class I lanthipeptide</fullName>
    </recommendedName>
</protein>
<dbReference type="Proteomes" id="UP000016521">
    <property type="component" value="Chromosome I"/>
</dbReference>
<name>A0ABN5C7B0_PSEO7</name>
<keyword evidence="3" id="KW-1185">Reference proteome</keyword>
<evidence type="ECO:0000313" key="2">
    <source>
        <dbReference type="EMBL" id="ATD05529.1"/>
    </source>
</evidence>
<feature type="region of interest" description="Disordered" evidence="1">
    <location>
        <begin position="13"/>
        <end position="39"/>
    </location>
</feature>
<sequence>MKLKLKKTALKQLDKQQNLPQEQTPNIAGGANSRIPCRPPLTETGNQYWQCDC</sequence>
<dbReference type="RefSeq" id="WP_019647401.1">
    <property type="nucleotide sequence ID" value="NZ_CP011924.1"/>
</dbReference>
<proteinExistence type="predicted"/>
<evidence type="ECO:0000256" key="1">
    <source>
        <dbReference type="SAM" id="MobiDB-lite"/>
    </source>
</evidence>
<accession>A0ABN5C7B0</accession>
<evidence type="ECO:0000313" key="3">
    <source>
        <dbReference type="Proteomes" id="UP000016521"/>
    </source>
</evidence>
<organism evidence="2 3">
    <name type="scientific">Pseudoalteromonas piscicida</name>
    <dbReference type="NCBI Taxonomy" id="43662"/>
    <lineage>
        <taxon>Bacteria</taxon>
        <taxon>Pseudomonadati</taxon>
        <taxon>Pseudomonadota</taxon>
        <taxon>Gammaproteobacteria</taxon>
        <taxon>Alteromonadales</taxon>
        <taxon>Pseudoalteromonadaceae</taxon>
        <taxon>Pseudoalteromonas</taxon>
    </lineage>
</organism>
<evidence type="ECO:0008006" key="4">
    <source>
        <dbReference type="Google" id="ProtNLM"/>
    </source>
</evidence>